<organism evidence="2 3">
    <name type="scientific">Mycobacteroides salmoniphilum</name>
    <dbReference type="NCBI Taxonomy" id="404941"/>
    <lineage>
        <taxon>Bacteria</taxon>
        <taxon>Bacillati</taxon>
        <taxon>Actinomycetota</taxon>
        <taxon>Actinomycetes</taxon>
        <taxon>Mycobacteriales</taxon>
        <taxon>Mycobacteriaceae</taxon>
        <taxon>Mycobacteroides</taxon>
    </lineage>
</organism>
<sequence length="158" mass="18177">MQQRLYEFARLLAVATIDDRSDLSAYWRLKFDFYDRYGTRFTPEAVAAAKARPFAVRMRSAINLPALFFGPIYFIVKGMWRKAITIMLLGLFLGVVVYLAFPGLGFGGFGTNGAVYMILAGPAYYRHRAKGSRSWNPLDGIGWRFNREMREAWAQRRK</sequence>
<dbReference type="EMBL" id="PECH01000010">
    <property type="protein sequence ID" value="TDZ77384.1"/>
    <property type="molecule type" value="Genomic_DNA"/>
</dbReference>
<proteinExistence type="predicted"/>
<evidence type="ECO:0000313" key="3">
    <source>
        <dbReference type="Proteomes" id="UP000295117"/>
    </source>
</evidence>
<dbReference type="AlphaFoldDB" id="A0A4R8RTM8"/>
<keyword evidence="1" id="KW-1133">Transmembrane helix</keyword>
<evidence type="ECO:0008006" key="4">
    <source>
        <dbReference type="Google" id="ProtNLM"/>
    </source>
</evidence>
<accession>A0A4R8RTM8</accession>
<gene>
    <name evidence="2" type="ORF">DE4585_04778</name>
</gene>
<protein>
    <recommendedName>
        <fullName evidence="4">DUF2628 domain-containing protein</fullName>
    </recommendedName>
</protein>
<keyword evidence="1" id="KW-0472">Membrane</keyword>
<dbReference type="Proteomes" id="UP000295117">
    <property type="component" value="Unassembled WGS sequence"/>
</dbReference>
<comment type="caution">
    <text evidence="2">The sequence shown here is derived from an EMBL/GenBank/DDBJ whole genome shotgun (WGS) entry which is preliminary data.</text>
</comment>
<evidence type="ECO:0000256" key="1">
    <source>
        <dbReference type="SAM" id="Phobius"/>
    </source>
</evidence>
<dbReference type="InterPro" id="IPR024399">
    <property type="entry name" value="DUF2628"/>
</dbReference>
<evidence type="ECO:0000313" key="2">
    <source>
        <dbReference type="EMBL" id="TDZ77384.1"/>
    </source>
</evidence>
<feature type="transmembrane region" description="Helical" evidence="1">
    <location>
        <begin position="83"/>
        <end position="101"/>
    </location>
</feature>
<reference evidence="2 3" key="1">
    <citation type="journal article" date="2019" name="Sci. Rep.">
        <title>Extended insight into the Mycobacterium chelonae-abscessus complex through whole genome sequencing of Mycobacterium salmoniphilum outbreak and Mycobacterium salmoniphilum-like strains.</title>
        <authorList>
            <person name="Behra P.R.K."/>
            <person name="Das S."/>
            <person name="Pettersson B.M.F."/>
            <person name="Shirreff L."/>
            <person name="DuCote T."/>
            <person name="Jacobsson K.G."/>
            <person name="Ennis D.G."/>
            <person name="Kirsebom L.A."/>
        </authorList>
    </citation>
    <scope>NUCLEOTIDE SEQUENCE [LARGE SCALE GENOMIC DNA]</scope>
    <source>
        <strain evidence="2 3">DE 4585</strain>
    </source>
</reference>
<name>A0A4R8RTM8_9MYCO</name>
<feature type="transmembrane region" description="Helical" evidence="1">
    <location>
        <begin position="60"/>
        <end position="76"/>
    </location>
</feature>
<dbReference type="Pfam" id="PF10947">
    <property type="entry name" value="DUF2628"/>
    <property type="match status" value="1"/>
</dbReference>
<keyword evidence="1" id="KW-0812">Transmembrane</keyword>